<name>A0ABV2AUN0_9EUKA</name>
<feature type="non-terminal residue" evidence="2">
    <location>
        <position position="1"/>
    </location>
</feature>
<dbReference type="EMBL" id="JBDODL010005874">
    <property type="protein sequence ID" value="MES1923374.1"/>
    <property type="molecule type" value="Genomic_DNA"/>
</dbReference>
<dbReference type="Proteomes" id="UP001439008">
    <property type="component" value="Unassembled WGS sequence"/>
</dbReference>
<reference evidence="2 3" key="1">
    <citation type="journal article" date="2024" name="BMC Biol.">
        <title>Comparative genomics of Ascetosporea gives new insight into the evolutionary basis for animal parasitism in Rhizaria.</title>
        <authorList>
            <person name="Hiltunen Thoren M."/>
            <person name="Onut-Brannstrom I."/>
            <person name="Alfjorden A."/>
            <person name="Peckova H."/>
            <person name="Swords F."/>
            <person name="Hooper C."/>
            <person name="Holzer A.S."/>
            <person name="Bass D."/>
            <person name="Burki F."/>
        </authorList>
    </citation>
    <scope>NUCLEOTIDE SEQUENCE [LARGE SCALE GENOMIC DNA]</scope>
    <source>
        <strain evidence="2">20-A016</strain>
    </source>
</reference>
<dbReference type="Gene3D" id="2.40.50.140">
    <property type="entry name" value="Nucleic acid-binding proteins"/>
    <property type="match status" value="1"/>
</dbReference>
<comment type="caution">
    <text evidence="2">The sequence shown here is derived from an EMBL/GenBank/DDBJ whole genome shotgun (WGS) entry which is preliminary data.</text>
</comment>
<evidence type="ECO:0000313" key="3">
    <source>
        <dbReference type="Proteomes" id="UP001439008"/>
    </source>
</evidence>
<gene>
    <name evidence="2" type="ORF">MHBO_004938</name>
</gene>
<dbReference type="SUPFAM" id="SSF50249">
    <property type="entry name" value="Nucleic acid-binding proteins"/>
    <property type="match status" value="1"/>
</dbReference>
<organism evidence="2 3">
    <name type="scientific">Bonamia ostreae</name>
    <dbReference type="NCBI Taxonomy" id="126728"/>
    <lineage>
        <taxon>Eukaryota</taxon>
        <taxon>Sar</taxon>
        <taxon>Rhizaria</taxon>
        <taxon>Endomyxa</taxon>
        <taxon>Ascetosporea</taxon>
        <taxon>Haplosporida</taxon>
        <taxon>Bonamia</taxon>
    </lineage>
</organism>
<evidence type="ECO:0000256" key="1">
    <source>
        <dbReference type="SAM" id="MobiDB-lite"/>
    </source>
</evidence>
<accession>A0ABV2AUN0</accession>
<proteinExistence type="predicted"/>
<evidence type="ECO:0008006" key="4">
    <source>
        <dbReference type="Google" id="ProtNLM"/>
    </source>
</evidence>
<keyword evidence="3" id="KW-1185">Reference proteome</keyword>
<sequence length="96" mass="10973">CVMFRETASIHKNMLQYIKKGTRLNISGSINKIDTYQNKHGENKASVNFIVALIQFLPKAKSDDQINKMDMQPEKGKTYPLHTKEDEEALNAFSNL</sequence>
<dbReference type="InterPro" id="IPR012340">
    <property type="entry name" value="NA-bd_OB-fold"/>
</dbReference>
<feature type="region of interest" description="Disordered" evidence="1">
    <location>
        <begin position="65"/>
        <end position="85"/>
    </location>
</feature>
<evidence type="ECO:0000313" key="2">
    <source>
        <dbReference type="EMBL" id="MES1923374.1"/>
    </source>
</evidence>
<protein>
    <recommendedName>
        <fullName evidence="4">Single-stranded DNA-binding protein</fullName>
    </recommendedName>
</protein>